<proteinExistence type="predicted"/>
<protein>
    <submittedName>
        <fullName evidence="2">GNAT family N-acetyltransferase</fullName>
    </submittedName>
</protein>
<dbReference type="EMBL" id="NOWF01000007">
    <property type="protein sequence ID" value="OYD07083.1"/>
    <property type="molecule type" value="Genomic_DNA"/>
</dbReference>
<dbReference type="Proteomes" id="UP000215459">
    <property type="component" value="Unassembled WGS sequence"/>
</dbReference>
<gene>
    <name evidence="2" type="ORF">CHM34_11805</name>
</gene>
<accession>A0A235B478</accession>
<dbReference type="Pfam" id="PF13508">
    <property type="entry name" value="Acetyltransf_7"/>
    <property type="match status" value="1"/>
</dbReference>
<dbReference type="OrthoDB" id="2425381at2"/>
<sequence>MDWYQRLNEYFPEKEMKKHGQLRDLINEQDHYHKEESEDHLILYGEFPSFLFVDYLLVSPHSRGTGVGSRVIDELKKKKKPILLEVEPIDPKDPDTAKRIHFYEKHGFTQAEQVRYQRKTEDGDTFEMLIYYWTPNKITPKQVLKNMAKACDEIHNYRSMRHYGRIQAKPEDTLELKEPAIA</sequence>
<dbReference type="RefSeq" id="WP_094264826.1">
    <property type="nucleotide sequence ID" value="NZ_NOWF01000007.1"/>
</dbReference>
<dbReference type="InterPro" id="IPR000182">
    <property type="entry name" value="GNAT_dom"/>
</dbReference>
<dbReference type="GO" id="GO:0016747">
    <property type="term" value="F:acyltransferase activity, transferring groups other than amino-acyl groups"/>
    <property type="evidence" value="ECO:0007669"/>
    <property type="project" value="InterPro"/>
</dbReference>
<name>A0A235B478_9BACL</name>
<reference evidence="2 3" key="1">
    <citation type="submission" date="2017-07" db="EMBL/GenBank/DDBJ databases">
        <title>The genome sequence of Paludifilum halophilum highlights mechanisms for microbial adaptation to high salt environemnts.</title>
        <authorList>
            <person name="Belbahri L."/>
        </authorList>
    </citation>
    <scope>NUCLEOTIDE SEQUENCE [LARGE SCALE GENOMIC DNA]</scope>
    <source>
        <strain evidence="2 3">DSM 102817</strain>
    </source>
</reference>
<dbReference type="InterPro" id="IPR016181">
    <property type="entry name" value="Acyl_CoA_acyltransferase"/>
</dbReference>
<evidence type="ECO:0000259" key="1">
    <source>
        <dbReference type="PROSITE" id="PS51186"/>
    </source>
</evidence>
<dbReference type="AlphaFoldDB" id="A0A235B478"/>
<keyword evidence="3" id="KW-1185">Reference proteome</keyword>
<organism evidence="2 3">
    <name type="scientific">Paludifilum halophilum</name>
    <dbReference type="NCBI Taxonomy" id="1642702"/>
    <lineage>
        <taxon>Bacteria</taxon>
        <taxon>Bacillati</taxon>
        <taxon>Bacillota</taxon>
        <taxon>Bacilli</taxon>
        <taxon>Bacillales</taxon>
        <taxon>Thermoactinomycetaceae</taxon>
        <taxon>Paludifilum</taxon>
    </lineage>
</organism>
<comment type="caution">
    <text evidence="2">The sequence shown here is derived from an EMBL/GenBank/DDBJ whole genome shotgun (WGS) entry which is preliminary data.</text>
</comment>
<feature type="domain" description="N-acetyltransferase" evidence="1">
    <location>
        <begin position="1"/>
        <end position="133"/>
    </location>
</feature>
<dbReference type="SUPFAM" id="SSF55729">
    <property type="entry name" value="Acyl-CoA N-acyltransferases (Nat)"/>
    <property type="match status" value="1"/>
</dbReference>
<dbReference type="PROSITE" id="PS51186">
    <property type="entry name" value="GNAT"/>
    <property type="match status" value="1"/>
</dbReference>
<evidence type="ECO:0000313" key="3">
    <source>
        <dbReference type="Proteomes" id="UP000215459"/>
    </source>
</evidence>
<dbReference type="Gene3D" id="3.40.630.30">
    <property type="match status" value="1"/>
</dbReference>
<evidence type="ECO:0000313" key="2">
    <source>
        <dbReference type="EMBL" id="OYD07083.1"/>
    </source>
</evidence>
<keyword evidence="2" id="KW-0808">Transferase</keyword>